<protein>
    <recommendedName>
        <fullName evidence="2">Serine aminopeptidase S33 domain-containing protein</fullName>
    </recommendedName>
</protein>
<keyword evidence="4" id="KW-1185">Reference proteome</keyword>
<dbReference type="HOGENOM" id="CLU_029891_3_0_1"/>
<dbReference type="EnsemblProtists" id="PYU1_T014402">
    <property type="protein sequence ID" value="PYU1_T014402"/>
    <property type="gene ID" value="PYU1_G014371"/>
</dbReference>
<organism evidence="3 4">
    <name type="scientific">Globisporangium ultimum (strain ATCC 200006 / CBS 805.95 / DAOM BR144)</name>
    <name type="common">Pythium ultimum</name>
    <dbReference type="NCBI Taxonomy" id="431595"/>
    <lineage>
        <taxon>Eukaryota</taxon>
        <taxon>Sar</taxon>
        <taxon>Stramenopiles</taxon>
        <taxon>Oomycota</taxon>
        <taxon>Peronosporomycetes</taxon>
        <taxon>Pythiales</taxon>
        <taxon>Pythiaceae</taxon>
        <taxon>Globisporangium</taxon>
    </lineage>
</organism>
<dbReference type="Pfam" id="PF12146">
    <property type="entry name" value="Hydrolase_4"/>
    <property type="match status" value="1"/>
</dbReference>
<dbReference type="InterPro" id="IPR052920">
    <property type="entry name" value="DNA-binding_regulatory"/>
</dbReference>
<feature type="domain" description="Serine aminopeptidase S33" evidence="2">
    <location>
        <begin position="75"/>
        <end position="181"/>
    </location>
</feature>
<feature type="region of interest" description="Disordered" evidence="1">
    <location>
        <begin position="372"/>
        <end position="429"/>
    </location>
</feature>
<dbReference type="VEuPathDB" id="FungiDB:PYU1_G014371"/>
<reference evidence="4" key="2">
    <citation type="submission" date="2010-04" db="EMBL/GenBank/DDBJ databases">
        <authorList>
            <person name="Buell R."/>
            <person name="Hamilton J."/>
            <person name="Hostetler J."/>
        </authorList>
    </citation>
    <scope>NUCLEOTIDE SEQUENCE [LARGE SCALE GENOMIC DNA]</scope>
    <source>
        <strain evidence="4">DAOM:BR144</strain>
    </source>
</reference>
<dbReference type="SUPFAM" id="SSF53474">
    <property type="entry name" value="alpha/beta-Hydrolases"/>
    <property type="match status" value="1"/>
</dbReference>
<dbReference type="Proteomes" id="UP000019132">
    <property type="component" value="Unassembled WGS sequence"/>
</dbReference>
<dbReference type="PANTHER" id="PTHR43358">
    <property type="entry name" value="ALPHA/BETA-HYDROLASE"/>
    <property type="match status" value="1"/>
</dbReference>
<reference evidence="4" key="1">
    <citation type="journal article" date="2010" name="Genome Biol.">
        <title>Genome sequence of the necrotrophic plant pathogen Pythium ultimum reveals original pathogenicity mechanisms and effector repertoire.</title>
        <authorList>
            <person name="Levesque C.A."/>
            <person name="Brouwer H."/>
            <person name="Cano L."/>
            <person name="Hamilton J.P."/>
            <person name="Holt C."/>
            <person name="Huitema E."/>
            <person name="Raffaele S."/>
            <person name="Robideau G.P."/>
            <person name="Thines M."/>
            <person name="Win J."/>
            <person name="Zerillo M.M."/>
            <person name="Beakes G.W."/>
            <person name="Boore J.L."/>
            <person name="Busam D."/>
            <person name="Dumas B."/>
            <person name="Ferriera S."/>
            <person name="Fuerstenberg S.I."/>
            <person name="Gachon C.M."/>
            <person name="Gaulin E."/>
            <person name="Govers F."/>
            <person name="Grenville-Briggs L."/>
            <person name="Horner N."/>
            <person name="Hostetler J."/>
            <person name="Jiang R.H."/>
            <person name="Johnson J."/>
            <person name="Krajaejun T."/>
            <person name="Lin H."/>
            <person name="Meijer H.J."/>
            <person name="Moore B."/>
            <person name="Morris P."/>
            <person name="Phuntmart V."/>
            <person name="Puiu D."/>
            <person name="Shetty J."/>
            <person name="Stajich J.E."/>
            <person name="Tripathy S."/>
            <person name="Wawra S."/>
            <person name="van West P."/>
            <person name="Whitty B.R."/>
            <person name="Coutinho P.M."/>
            <person name="Henrissat B."/>
            <person name="Martin F."/>
            <person name="Thomas P.D."/>
            <person name="Tyler B.M."/>
            <person name="De Vries R.P."/>
            <person name="Kamoun S."/>
            <person name="Yandell M."/>
            <person name="Tisserat N."/>
            <person name="Buell C.R."/>
        </authorList>
    </citation>
    <scope>NUCLEOTIDE SEQUENCE</scope>
    <source>
        <strain evidence="4">DAOM:BR144</strain>
    </source>
</reference>
<evidence type="ECO:0000259" key="2">
    <source>
        <dbReference type="Pfam" id="PF12146"/>
    </source>
</evidence>
<dbReference type="InParanoid" id="K3XB03"/>
<accession>K3XB03</accession>
<evidence type="ECO:0000313" key="4">
    <source>
        <dbReference type="Proteomes" id="UP000019132"/>
    </source>
</evidence>
<dbReference type="Gene3D" id="3.40.50.1820">
    <property type="entry name" value="alpha/beta hydrolase"/>
    <property type="match status" value="1"/>
</dbReference>
<feature type="compositionally biased region" description="Polar residues" evidence="1">
    <location>
        <begin position="402"/>
        <end position="429"/>
    </location>
</feature>
<sequence length="429" mass="46965">MWSMIKEGYEGLVMTVIRPLRAQYTIEDLGPKHALINDVVTHRVDLQLKNPGGYTLECSWWKPKTTEKDAKLPCIVILHGNSSCRLGGLEIVTHAIPAGFSVFALDFAGSGLSQGKYVSLGYHEQSDIATVVEYLRNSEETSSICLWGRSMGAVAALMYAQNDPQINAMVLDSPFSSLPRLATELVDEGKLGVPKIAVKLVMRLIRRDIKNRAKFDMFKLKPIAKVNKCTIPAFFVAGNQDELVGPHHVSALYKLHNGPNQLFSFQGGHNSPRPNDFFVQATQFLRVMIGLMPLHLEMCPSAVSPKKKPLKVFKNPLPQGESLDSIPGMSVKQLKEAIDRVGYGDVSCIEKQDLVDLVLKLYARHLRTSQQYSEDDLEISPRTSSLTSSPTGSAGAAKDPATGSSDSKCSTAKSPIARSQSHGNIDVSS</sequence>
<dbReference type="AlphaFoldDB" id="K3XB03"/>
<dbReference type="InterPro" id="IPR022742">
    <property type="entry name" value="Hydrolase_4"/>
</dbReference>
<dbReference type="OMA" id="MWSMIKE"/>
<reference evidence="3" key="3">
    <citation type="submission" date="2015-02" db="UniProtKB">
        <authorList>
            <consortium name="EnsemblProtists"/>
        </authorList>
    </citation>
    <scope>IDENTIFICATION</scope>
    <source>
        <strain evidence="3">DAOM BR144</strain>
    </source>
</reference>
<dbReference type="eggNOG" id="KOG1552">
    <property type="taxonomic scope" value="Eukaryota"/>
</dbReference>
<evidence type="ECO:0000256" key="1">
    <source>
        <dbReference type="SAM" id="MobiDB-lite"/>
    </source>
</evidence>
<dbReference type="PANTHER" id="PTHR43358:SF4">
    <property type="entry name" value="ALPHA_BETA HYDROLASE FOLD-1 DOMAIN-CONTAINING PROTEIN"/>
    <property type="match status" value="1"/>
</dbReference>
<dbReference type="EMBL" id="GL376565">
    <property type="status" value="NOT_ANNOTATED_CDS"/>
    <property type="molecule type" value="Genomic_DNA"/>
</dbReference>
<dbReference type="InterPro" id="IPR029058">
    <property type="entry name" value="AB_hydrolase_fold"/>
</dbReference>
<dbReference type="STRING" id="431595.K3XB03"/>
<feature type="compositionally biased region" description="Low complexity" evidence="1">
    <location>
        <begin position="380"/>
        <end position="397"/>
    </location>
</feature>
<proteinExistence type="predicted"/>
<evidence type="ECO:0000313" key="3">
    <source>
        <dbReference type="EnsemblProtists" id="PYU1_T014402"/>
    </source>
</evidence>
<name>K3XB03_GLOUD</name>